<dbReference type="InterPro" id="IPR000300">
    <property type="entry name" value="IPPc"/>
</dbReference>
<dbReference type="InterPro" id="IPR001229">
    <property type="entry name" value="Jacalin-like_lectin_dom"/>
</dbReference>
<dbReference type="CDD" id="cd09615">
    <property type="entry name" value="Jacalin_EEP"/>
    <property type="match status" value="1"/>
</dbReference>
<dbReference type="GeneID" id="25280533"/>
<evidence type="ECO:0000259" key="2">
    <source>
        <dbReference type="SMART" id="SM00915"/>
    </source>
</evidence>
<dbReference type="PANTHER" id="PTHR16320">
    <property type="entry name" value="SPHINGOMYELINASE FAMILY MEMBER"/>
    <property type="match status" value="1"/>
</dbReference>
<dbReference type="InterPro" id="IPR036404">
    <property type="entry name" value="Jacalin-like_lectin_dom_sf"/>
</dbReference>
<dbReference type="STRING" id="1182545.A0A072PQA6"/>
<dbReference type="OrthoDB" id="40902at2759"/>
<dbReference type="GO" id="GO:0005737">
    <property type="term" value="C:cytoplasm"/>
    <property type="evidence" value="ECO:0007669"/>
    <property type="project" value="TreeGrafter"/>
</dbReference>
<feature type="signal peptide" evidence="1">
    <location>
        <begin position="1"/>
        <end position="20"/>
    </location>
</feature>
<feature type="domain" description="Jacalin-type lectin" evidence="2">
    <location>
        <begin position="309"/>
        <end position="441"/>
    </location>
</feature>
<dbReference type="SUPFAM" id="SSF56219">
    <property type="entry name" value="DNase I-like"/>
    <property type="match status" value="1"/>
</dbReference>
<feature type="chain" id="PRO_5001683655" description="Jacalin-type lectin domain-containing protein" evidence="1">
    <location>
        <begin position="21"/>
        <end position="442"/>
    </location>
</feature>
<comment type="caution">
    <text evidence="3">The sequence shown here is derived from an EMBL/GenBank/DDBJ whole genome shotgun (WGS) entry which is preliminary data.</text>
</comment>
<name>A0A072PQA6_9EURO</name>
<sequence length="442" mass="47269">MLGSFLLLLLAFSAIPLAFAADAGSFNVLTFNVAGLPSIISGNDVPGDKTTNSRTIGSKFAEYDYDVIHVQEDFNYHAYIYETDDHPYRTSTSGGVPFGSGLNTLSNFNWISFDRITWDQCNINDGDCLTPKGFTAMRMQIDEGVYIDFYNLHADAGSDAGDVDARRAGVVQMINYIEANSLGNAVIVFGDTNDRYTNTGVSISMLTTEVGLTDSWVQLINGGNTPVAGSPANACGNPAASNQCEIVDKVLYRGSRAINLSVTGWTYESSKFVQPDGNILSDHNPITVDFSWSRSSTIRQSNLSGGPHGYWFNDIDTIPSSSTGANKPSKITFRGASRLDSVALTLASGTAYTHGGTGGSAAELTLGASEYWTQARLCRGQKDGLTRNFYIVATTSSGRTLSAGSSTSDCSDFAAPIGWQIVGFHGRSGDEVDLLGFLYAPI</sequence>
<dbReference type="InterPro" id="IPR038772">
    <property type="entry name" value="Sph/SMPD2-like"/>
</dbReference>
<keyword evidence="1" id="KW-0732">Signal</keyword>
<protein>
    <recommendedName>
        <fullName evidence="2">Jacalin-type lectin domain-containing protein</fullName>
    </recommendedName>
</protein>
<dbReference type="Pfam" id="PF22669">
    <property type="entry name" value="Exo_endo_phos2"/>
    <property type="match status" value="1"/>
</dbReference>
<dbReference type="Gene3D" id="3.60.10.10">
    <property type="entry name" value="Endonuclease/exonuclease/phosphatase"/>
    <property type="match status" value="1"/>
</dbReference>
<dbReference type="Gene3D" id="2.100.10.30">
    <property type="entry name" value="Jacalin-like lectin domain"/>
    <property type="match status" value="1"/>
</dbReference>
<dbReference type="InterPro" id="IPR036691">
    <property type="entry name" value="Endo/exonu/phosph_ase_sf"/>
</dbReference>
<dbReference type="PANTHER" id="PTHR16320:SF1">
    <property type="entry name" value="SPHINGOMYELINASE DDB_G0288017"/>
    <property type="match status" value="1"/>
</dbReference>
<proteinExistence type="predicted"/>
<dbReference type="Proteomes" id="UP000027920">
    <property type="component" value="Unassembled WGS sequence"/>
</dbReference>
<evidence type="ECO:0000313" key="3">
    <source>
        <dbReference type="EMBL" id="KEF57690.1"/>
    </source>
</evidence>
<dbReference type="Pfam" id="PF01419">
    <property type="entry name" value="Jacalin"/>
    <property type="match status" value="1"/>
</dbReference>
<dbReference type="GO" id="GO:0046856">
    <property type="term" value="P:phosphatidylinositol dephosphorylation"/>
    <property type="evidence" value="ECO:0007669"/>
    <property type="project" value="InterPro"/>
</dbReference>
<accession>A0A072PQA6</accession>
<keyword evidence="4" id="KW-1185">Reference proteome</keyword>
<dbReference type="SMART" id="SM00915">
    <property type="entry name" value="Jacalin"/>
    <property type="match status" value="1"/>
</dbReference>
<dbReference type="AlphaFoldDB" id="A0A072PQA6"/>
<evidence type="ECO:0000256" key="1">
    <source>
        <dbReference type="SAM" id="SignalP"/>
    </source>
</evidence>
<dbReference type="HOGENOM" id="CLU_032141_0_0_1"/>
<dbReference type="RefSeq" id="XP_013260280.1">
    <property type="nucleotide sequence ID" value="XM_013404826.1"/>
</dbReference>
<dbReference type="VEuPathDB" id="FungiDB:A1O9_05608"/>
<dbReference type="SUPFAM" id="SSF51101">
    <property type="entry name" value="Mannose-binding lectins"/>
    <property type="match status" value="1"/>
</dbReference>
<dbReference type="GO" id="GO:0004767">
    <property type="term" value="F:sphingomyelin phosphodiesterase activity"/>
    <property type="evidence" value="ECO:0007669"/>
    <property type="project" value="InterPro"/>
</dbReference>
<evidence type="ECO:0000313" key="4">
    <source>
        <dbReference type="Proteomes" id="UP000027920"/>
    </source>
</evidence>
<organism evidence="3 4">
    <name type="scientific">Exophiala aquamarina CBS 119918</name>
    <dbReference type="NCBI Taxonomy" id="1182545"/>
    <lineage>
        <taxon>Eukaryota</taxon>
        <taxon>Fungi</taxon>
        <taxon>Dikarya</taxon>
        <taxon>Ascomycota</taxon>
        <taxon>Pezizomycotina</taxon>
        <taxon>Eurotiomycetes</taxon>
        <taxon>Chaetothyriomycetidae</taxon>
        <taxon>Chaetothyriales</taxon>
        <taxon>Herpotrichiellaceae</taxon>
        <taxon>Exophiala</taxon>
    </lineage>
</organism>
<gene>
    <name evidence="3" type="ORF">A1O9_05608</name>
</gene>
<reference evidence="3 4" key="1">
    <citation type="submission" date="2013-03" db="EMBL/GenBank/DDBJ databases">
        <title>The Genome Sequence of Exophiala aquamarina CBS 119918.</title>
        <authorList>
            <consortium name="The Broad Institute Genomics Platform"/>
            <person name="Cuomo C."/>
            <person name="de Hoog S."/>
            <person name="Gorbushina A."/>
            <person name="Walker B."/>
            <person name="Young S.K."/>
            <person name="Zeng Q."/>
            <person name="Gargeya S."/>
            <person name="Fitzgerald M."/>
            <person name="Haas B."/>
            <person name="Abouelleil A."/>
            <person name="Allen A.W."/>
            <person name="Alvarado L."/>
            <person name="Arachchi H.M."/>
            <person name="Berlin A.M."/>
            <person name="Chapman S.B."/>
            <person name="Gainer-Dewar J."/>
            <person name="Goldberg J."/>
            <person name="Griggs A."/>
            <person name="Gujja S."/>
            <person name="Hansen M."/>
            <person name="Howarth C."/>
            <person name="Imamovic A."/>
            <person name="Ireland A."/>
            <person name="Larimer J."/>
            <person name="McCowan C."/>
            <person name="Murphy C."/>
            <person name="Pearson M."/>
            <person name="Poon T.W."/>
            <person name="Priest M."/>
            <person name="Roberts A."/>
            <person name="Saif S."/>
            <person name="Shea T."/>
            <person name="Sisk P."/>
            <person name="Sykes S."/>
            <person name="Wortman J."/>
            <person name="Nusbaum C."/>
            <person name="Birren B."/>
        </authorList>
    </citation>
    <scope>NUCLEOTIDE SEQUENCE [LARGE SCALE GENOMIC DNA]</scope>
    <source>
        <strain evidence="3 4">CBS 119918</strain>
    </source>
</reference>
<dbReference type="EMBL" id="AMGV01000004">
    <property type="protein sequence ID" value="KEF57690.1"/>
    <property type="molecule type" value="Genomic_DNA"/>
</dbReference>
<dbReference type="GO" id="GO:0016791">
    <property type="term" value="F:phosphatase activity"/>
    <property type="evidence" value="ECO:0007669"/>
    <property type="project" value="InterPro"/>
</dbReference>